<comment type="caution">
    <text evidence="1">The sequence shown here is derived from an EMBL/GenBank/DDBJ whole genome shotgun (WGS) entry which is preliminary data.</text>
</comment>
<dbReference type="Proteomes" id="UP001501752">
    <property type="component" value="Unassembled WGS sequence"/>
</dbReference>
<sequence>MPAAVPAVPGQLRLALAADCTATSPAARGLGHPTSTWTVPDTDLLVEGWDCEPGVYAVHRTDRVLFGWIAQDTGGGWATNIQGRQVVDATDRRPWLSRDAPHAISLLRAALDRLAT</sequence>
<name>A0ABP9D6E4_9ACTN</name>
<dbReference type="RefSeq" id="WP_345694677.1">
    <property type="nucleotide sequence ID" value="NZ_BAABIS010000001.1"/>
</dbReference>
<dbReference type="EMBL" id="BAABIS010000001">
    <property type="protein sequence ID" value="GAA4885734.1"/>
    <property type="molecule type" value="Genomic_DNA"/>
</dbReference>
<dbReference type="EMBL" id="BAABIS010000001">
    <property type="protein sequence ID" value="GAA4830344.1"/>
    <property type="molecule type" value="Genomic_DNA"/>
</dbReference>
<reference evidence="1" key="1">
    <citation type="journal article" date="2014" name="Int. J. Syst. Evol. Microbiol.">
        <title>Complete genome of a new Firmicutes species belonging to the dominant human colonic microbiota ('Ruminococcus bicirculans') reveals two chromosomes and a selective capacity to utilize plant glucans.</title>
        <authorList>
            <consortium name="NISC Comparative Sequencing Program"/>
            <person name="Wegmann U."/>
            <person name="Louis P."/>
            <person name="Goesmann A."/>
            <person name="Henrissat B."/>
            <person name="Duncan S.H."/>
            <person name="Flint H.J."/>
        </authorList>
    </citation>
    <scope>NUCLEOTIDE SEQUENCE</scope>
    <source>
        <strain evidence="1">JCM 13006</strain>
    </source>
</reference>
<organism evidence="1 3">
    <name type="scientific">Kitasatospora terrestris</name>
    <dbReference type="NCBI Taxonomy" id="258051"/>
    <lineage>
        <taxon>Bacteria</taxon>
        <taxon>Bacillati</taxon>
        <taxon>Actinomycetota</taxon>
        <taxon>Actinomycetes</taxon>
        <taxon>Kitasatosporales</taxon>
        <taxon>Streptomycetaceae</taxon>
        <taxon>Kitasatospora</taxon>
    </lineage>
</organism>
<evidence type="ECO:0000313" key="2">
    <source>
        <dbReference type="EMBL" id="GAA4885734.1"/>
    </source>
</evidence>
<evidence type="ECO:0000313" key="1">
    <source>
        <dbReference type="EMBL" id="GAA4830344.1"/>
    </source>
</evidence>
<evidence type="ECO:0000313" key="3">
    <source>
        <dbReference type="Proteomes" id="UP001501752"/>
    </source>
</evidence>
<gene>
    <name evidence="1" type="ORF">GCM10023235_00370</name>
    <name evidence="2" type="ORF">GCM10023235_78540</name>
</gene>
<proteinExistence type="predicted"/>
<reference evidence="1" key="3">
    <citation type="submission" date="2023-12" db="EMBL/GenBank/DDBJ databases">
        <authorList>
            <person name="Sun Q."/>
            <person name="Inoue M."/>
        </authorList>
    </citation>
    <scope>NUCLEOTIDE SEQUENCE</scope>
    <source>
        <strain evidence="1">JCM 13006</strain>
    </source>
</reference>
<accession>A0ABP9D6E4</accession>
<reference evidence="3" key="2">
    <citation type="journal article" date="2019" name="Int. J. Syst. Evol. Microbiol.">
        <title>The Global Catalogue of Microorganisms (GCM) 10K type strain sequencing project: providing services to taxonomists for standard genome sequencing and annotation.</title>
        <authorList>
            <consortium name="The Broad Institute Genomics Platform"/>
            <consortium name="The Broad Institute Genome Sequencing Center for Infectious Disease"/>
            <person name="Wu L."/>
            <person name="Ma J."/>
        </authorList>
    </citation>
    <scope>NUCLEOTIDE SEQUENCE [LARGE SCALE GENOMIC DNA]</scope>
    <source>
        <strain evidence="3">JCM 13006</strain>
    </source>
</reference>
<protein>
    <submittedName>
        <fullName evidence="1">Uncharacterized protein</fullName>
    </submittedName>
</protein>
<keyword evidence="3" id="KW-1185">Reference proteome</keyword>